<dbReference type="SMART" id="SM00387">
    <property type="entry name" value="HATPase_c"/>
    <property type="match status" value="1"/>
</dbReference>
<dbReference type="CDD" id="cd00082">
    <property type="entry name" value="HisKA"/>
    <property type="match status" value="1"/>
</dbReference>
<proteinExistence type="predicted"/>
<evidence type="ECO:0000259" key="2">
    <source>
        <dbReference type="PROSITE" id="PS50109"/>
    </source>
</evidence>
<dbReference type="InterPro" id="IPR005467">
    <property type="entry name" value="His_kinase_dom"/>
</dbReference>
<feature type="domain" description="Response regulatory" evidence="3">
    <location>
        <begin position="554"/>
        <end position="676"/>
    </location>
</feature>
<evidence type="ECO:0000256" key="1">
    <source>
        <dbReference type="ARBA" id="ARBA00022553"/>
    </source>
</evidence>
<dbReference type="Pfam" id="PF02518">
    <property type="entry name" value="HATPase_c"/>
    <property type="match status" value="1"/>
</dbReference>
<dbReference type="PRINTS" id="PR00344">
    <property type="entry name" value="BCTRLSENSOR"/>
</dbReference>
<dbReference type="Gene3D" id="3.30.565.10">
    <property type="entry name" value="Histidine kinase-like ATPase, C-terminal domain"/>
    <property type="match status" value="1"/>
</dbReference>
<dbReference type="InterPro" id="IPR004358">
    <property type="entry name" value="Sig_transdc_His_kin-like_C"/>
</dbReference>
<dbReference type="SMART" id="SM00448">
    <property type="entry name" value="REC"/>
    <property type="match status" value="1"/>
</dbReference>
<dbReference type="Pfam" id="PF00072">
    <property type="entry name" value="Response_reg"/>
    <property type="match status" value="1"/>
</dbReference>
<gene>
    <name evidence="4" type="ORF">MNB_SV-15-483</name>
</gene>
<dbReference type="InterPro" id="IPR001789">
    <property type="entry name" value="Sig_transdc_resp-reg_receiver"/>
</dbReference>
<keyword evidence="4" id="KW-0418">Kinase</keyword>
<feature type="domain" description="Histidine kinase" evidence="2">
    <location>
        <begin position="200"/>
        <end position="420"/>
    </location>
</feature>
<dbReference type="GO" id="GO:0000155">
    <property type="term" value="F:phosphorelay sensor kinase activity"/>
    <property type="evidence" value="ECO:0007669"/>
    <property type="project" value="InterPro"/>
</dbReference>
<dbReference type="SUPFAM" id="SSF55781">
    <property type="entry name" value="GAF domain-like"/>
    <property type="match status" value="1"/>
</dbReference>
<dbReference type="Gene3D" id="1.10.287.130">
    <property type="match status" value="1"/>
</dbReference>
<reference evidence="4" key="1">
    <citation type="submission" date="2016-10" db="EMBL/GenBank/DDBJ databases">
        <authorList>
            <person name="de Groot N.N."/>
        </authorList>
    </citation>
    <scope>NUCLEOTIDE SEQUENCE</scope>
</reference>
<protein>
    <submittedName>
        <fullName evidence="4">Sensory box histidine kinase/response regulator</fullName>
    </submittedName>
</protein>
<evidence type="ECO:0000313" key="4">
    <source>
        <dbReference type="EMBL" id="SHO80833.1"/>
    </source>
</evidence>
<dbReference type="CDD" id="cd16922">
    <property type="entry name" value="HATPase_EvgS-ArcB-TorS-like"/>
    <property type="match status" value="1"/>
</dbReference>
<dbReference type="PROSITE" id="PS50109">
    <property type="entry name" value="HIS_KIN"/>
    <property type="match status" value="1"/>
</dbReference>
<dbReference type="InterPro" id="IPR036097">
    <property type="entry name" value="HisK_dim/P_sf"/>
</dbReference>
<name>A0A1W1EIZ4_9ZZZZ</name>
<accession>A0A1W1EIZ4</accession>
<dbReference type="Gene3D" id="3.30.450.40">
    <property type="match status" value="1"/>
</dbReference>
<organism evidence="4">
    <name type="scientific">hydrothermal vent metagenome</name>
    <dbReference type="NCBI Taxonomy" id="652676"/>
    <lineage>
        <taxon>unclassified sequences</taxon>
        <taxon>metagenomes</taxon>
        <taxon>ecological metagenomes</taxon>
    </lineage>
</organism>
<dbReference type="InterPro" id="IPR036890">
    <property type="entry name" value="HATPase_C_sf"/>
</dbReference>
<dbReference type="InterPro" id="IPR050956">
    <property type="entry name" value="2C_system_His_kinase"/>
</dbReference>
<dbReference type="InterPro" id="IPR029016">
    <property type="entry name" value="GAF-like_dom_sf"/>
</dbReference>
<dbReference type="InterPro" id="IPR011006">
    <property type="entry name" value="CheY-like_superfamily"/>
</dbReference>
<dbReference type="EMBL" id="FRYL01000021">
    <property type="protein sequence ID" value="SHO80833.1"/>
    <property type="molecule type" value="Genomic_DNA"/>
</dbReference>
<dbReference type="PROSITE" id="PS50110">
    <property type="entry name" value="RESPONSE_REGULATORY"/>
    <property type="match status" value="1"/>
</dbReference>
<evidence type="ECO:0000259" key="3">
    <source>
        <dbReference type="PROSITE" id="PS50110"/>
    </source>
</evidence>
<keyword evidence="4" id="KW-0808">Transferase</keyword>
<dbReference type="Pfam" id="PF00512">
    <property type="entry name" value="HisKA"/>
    <property type="match status" value="1"/>
</dbReference>
<dbReference type="SUPFAM" id="SSF55874">
    <property type="entry name" value="ATPase domain of HSP90 chaperone/DNA topoisomerase II/histidine kinase"/>
    <property type="match status" value="1"/>
</dbReference>
<dbReference type="SUPFAM" id="SSF52172">
    <property type="entry name" value="CheY-like"/>
    <property type="match status" value="1"/>
</dbReference>
<dbReference type="InterPro" id="IPR003661">
    <property type="entry name" value="HisK_dim/P_dom"/>
</dbReference>
<keyword evidence="1" id="KW-0597">Phosphoprotein</keyword>
<dbReference type="SUPFAM" id="SSF47384">
    <property type="entry name" value="Homodimeric domain of signal transducing histidine kinase"/>
    <property type="match status" value="1"/>
</dbReference>
<dbReference type="PANTHER" id="PTHR43719">
    <property type="entry name" value="TWO-COMPONENT HISTIDINE KINASE"/>
    <property type="match status" value="1"/>
</dbReference>
<sequence>MKFLSKSEVEEFLDNFNHLEDINEGLLELEKLLSTISSASISLIWLLKDNKLISYTYGYEIEWKNIKGLISDSIKFKLPILVNNILNNKRYNYYTDNMLDVPIKDMILYPVIDKNDNIVAILQSIITNDKFHQFIKEDISKLELFSTLILKEFKLYETPQKLELSQFDVDNLISKKIKELIDDKKLLEQKIKDKEQYFAQMIHELRTPLNAILGFAELLKDSDMQEENLDYHNSILTSGDSMLELINNLLDSAKSGSGEQLGVDRVKFSIIEEMDSIILLFASKMQEKSIIFNTYIDPLLPKYIFNDKRKIRQILSNLIGNSIKFTPINGYINFDVLYNEESSKIDFSVEDSGIGIDKSKHNDIFKAYIQEDDTTSDKFGGTGLGLNISKEFVELLGSQLHLDSEKGKGANFYFSLSCNNEYKIDRDIKYFDSNLLVNKKIAILSSNELIDTLATLSRYLNRIGVKNIDIYQDILNIPDDIDILVCSIDKIKFIDRLKSYKIVAYKNGLNQKISDDYDNISILSTPVRFKKFYKLFIDNPKVIENSNSSRVKKLVAVVDDNNITLKYLKVVLEKLGAEVLVGKDGADAIALYQDSITNSKPLDIIFLDEYMQKMNGSEALENIKQISKDKGEKIPIIIGISGIALEEEIEEMKERGYDYIMSKPFSPKIIKEFYRL</sequence>
<dbReference type="PANTHER" id="PTHR43719:SF28">
    <property type="entry name" value="PEROXIDE STRESS-ACTIVATED HISTIDINE KINASE MAK1-RELATED"/>
    <property type="match status" value="1"/>
</dbReference>
<dbReference type="AlphaFoldDB" id="A0A1W1EIZ4"/>
<dbReference type="InterPro" id="IPR003594">
    <property type="entry name" value="HATPase_dom"/>
</dbReference>
<dbReference type="Gene3D" id="3.40.50.2300">
    <property type="match status" value="1"/>
</dbReference>
<dbReference type="SMART" id="SM00388">
    <property type="entry name" value="HisKA"/>
    <property type="match status" value="1"/>
</dbReference>